<dbReference type="EMBL" id="JACHEF010000002">
    <property type="protein sequence ID" value="MBB6410056.1"/>
    <property type="molecule type" value="Genomic_DNA"/>
</dbReference>
<dbReference type="GO" id="GO:0016491">
    <property type="term" value="F:oxidoreductase activity"/>
    <property type="evidence" value="ECO:0007669"/>
    <property type="project" value="InterPro"/>
</dbReference>
<gene>
    <name evidence="2" type="ORF">HNQ71_002721</name>
</gene>
<proteinExistence type="predicted"/>
<protein>
    <submittedName>
        <fullName evidence="2">Uncharacterized protein (TIGR02118 family)</fullName>
    </submittedName>
</protein>
<accession>A0A841P4D9</accession>
<organism evidence="2 3">
    <name type="scientific">Mesorhizobium sangaii</name>
    <dbReference type="NCBI Taxonomy" id="505389"/>
    <lineage>
        <taxon>Bacteria</taxon>
        <taxon>Pseudomonadati</taxon>
        <taxon>Pseudomonadota</taxon>
        <taxon>Alphaproteobacteria</taxon>
        <taxon>Hyphomicrobiales</taxon>
        <taxon>Phyllobacteriaceae</taxon>
        <taxon>Mesorhizobium</taxon>
    </lineage>
</organism>
<dbReference type="Proteomes" id="UP000556329">
    <property type="component" value="Unassembled WGS sequence"/>
</dbReference>
<dbReference type="Gene3D" id="3.30.70.100">
    <property type="match status" value="1"/>
</dbReference>
<feature type="domain" description="EthD" evidence="1">
    <location>
        <begin position="11"/>
        <end position="90"/>
    </location>
</feature>
<dbReference type="InterPro" id="IPR011008">
    <property type="entry name" value="Dimeric_a/b-barrel"/>
</dbReference>
<reference evidence="2 3" key="1">
    <citation type="submission" date="2020-08" db="EMBL/GenBank/DDBJ databases">
        <title>Genomic Encyclopedia of Type Strains, Phase IV (KMG-IV): sequencing the most valuable type-strain genomes for metagenomic binning, comparative biology and taxonomic classification.</title>
        <authorList>
            <person name="Goeker M."/>
        </authorList>
    </citation>
    <scope>NUCLEOTIDE SEQUENCE [LARGE SCALE GENOMIC DNA]</scope>
    <source>
        <strain evidence="2 3">DSM 100039</strain>
    </source>
</reference>
<dbReference type="InterPro" id="IPR009799">
    <property type="entry name" value="EthD_dom"/>
</dbReference>
<dbReference type="AlphaFoldDB" id="A0A841P4D9"/>
<comment type="caution">
    <text evidence="2">The sequence shown here is derived from an EMBL/GenBank/DDBJ whole genome shotgun (WGS) entry which is preliminary data.</text>
</comment>
<dbReference type="NCBIfam" id="TIGR02118">
    <property type="entry name" value="EthD family reductase"/>
    <property type="match status" value="1"/>
</dbReference>
<evidence type="ECO:0000313" key="3">
    <source>
        <dbReference type="Proteomes" id="UP000556329"/>
    </source>
</evidence>
<dbReference type="PANTHER" id="PTHR40260:SF2">
    <property type="entry name" value="BLR8190 PROTEIN"/>
    <property type="match status" value="1"/>
</dbReference>
<sequence length="102" mass="10956">MARLVALYKTPKDLTAFDRYYFSTHIPLAKTIPGLRKYEISDGGVHSPDGPSDYHLVAILHFGSVADIQAAFASPEGQSAAADLGNFADGGVELLLFETTEV</sequence>
<keyword evidence="3" id="KW-1185">Reference proteome</keyword>
<name>A0A841P4D9_9HYPH</name>
<dbReference type="SUPFAM" id="SSF54909">
    <property type="entry name" value="Dimeric alpha+beta barrel"/>
    <property type="match status" value="1"/>
</dbReference>
<dbReference type="Pfam" id="PF07110">
    <property type="entry name" value="EthD"/>
    <property type="match status" value="1"/>
</dbReference>
<evidence type="ECO:0000313" key="2">
    <source>
        <dbReference type="EMBL" id="MBB6410056.1"/>
    </source>
</evidence>
<dbReference type="RefSeq" id="WP_184873006.1">
    <property type="nucleotide sequence ID" value="NZ_JACHEF010000002.1"/>
</dbReference>
<dbReference type="PANTHER" id="PTHR40260">
    <property type="entry name" value="BLR8190 PROTEIN"/>
    <property type="match status" value="1"/>
</dbReference>
<evidence type="ECO:0000259" key="1">
    <source>
        <dbReference type="Pfam" id="PF07110"/>
    </source>
</evidence>